<sequence>MHSVWIGVAEWDASGEYVMAAAFPGAGQGQMEWHWADSEGEVRESIALGAGGEITVPLTEYTYQQARDFLDAVGECAPDEVRMWAARPMPSGVWQEYGGCAAENRVAQDRGATPGLYNVVPVPQRVLLDGEPVVDLEDWASPEALAQIWDDGQAAMGADTLLRAISITPAYGGVSIVGSNGVECGGLTGFLFSRSLMPSDARLDLKPGNGALVAACAQGIDRGFRFADVSPEHVAEVAAQAVKEHGLDLDGRSGHLSIGQDAGALVMMIGQDTAVSHTYVLVPAPTATQPPA</sequence>
<organism evidence="1 2">
    <name type="scientific">Tessaracoccus rhinocerotis</name>
    <dbReference type="NCBI Taxonomy" id="1689449"/>
    <lineage>
        <taxon>Bacteria</taxon>
        <taxon>Bacillati</taxon>
        <taxon>Actinomycetota</taxon>
        <taxon>Actinomycetes</taxon>
        <taxon>Propionibacteriales</taxon>
        <taxon>Propionibacteriaceae</taxon>
        <taxon>Tessaracoccus</taxon>
    </lineage>
</organism>
<dbReference type="AlphaFoldDB" id="A0A553K5S5"/>
<keyword evidence="2" id="KW-1185">Reference proteome</keyword>
<evidence type="ECO:0000313" key="2">
    <source>
        <dbReference type="Proteomes" id="UP000317638"/>
    </source>
</evidence>
<comment type="caution">
    <text evidence="1">The sequence shown here is derived from an EMBL/GenBank/DDBJ whole genome shotgun (WGS) entry which is preliminary data.</text>
</comment>
<evidence type="ECO:0000313" key="1">
    <source>
        <dbReference type="EMBL" id="TRY20057.1"/>
    </source>
</evidence>
<accession>A0A553K5S5</accession>
<name>A0A553K5S5_9ACTN</name>
<dbReference type="Proteomes" id="UP000317638">
    <property type="component" value="Unassembled WGS sequence"/>
</dbReference>
<gene>
    <name evidence="1" type="ORF">FOJ82_04085</name>
</gene>
<dbReference type="EMBL" id="VKKG01000001">
    <property type="protein sequence ID" value="TRY20057.1"/>
    <property type="molecule type" value="Genomic_DNA"/>
</dbReference>
<reference evidence="1 2" key="1">
    <citation type="submission" date="2019-07" db="EMBL/GenBank/DDBJ databases">
        <authorList>
            <person name="Zhou L.-Y."/>
        </authorList>
    </citation>
    <scope>NUCLEOTIDE SEQUENCE [LARGE SCALE GENOMIC DNA]</scope>
    <source>
        <strain evidence="1 2">YIM 101269</strain>
    </source>
</reference>
<proteinExistence type="predicted"/>
<protein>
    <submittedName>
        <fullName evidence="1">Uncharacterized protein</fullName>
    </submittedName>
</protein>